<feature type="transmembrane region" description="Helical" evidence="6">
    <location>
        <begin position="273"/>
        <end position="291"/>
    </location>
</feature>
<feature type="domain" description="EamA" evidence="7">
    <location>
        <begin position="153"/>
        <end position="290"/>
    </location>
</feature>
<feature type="transmembrane region" description="Helical" evidence="6">
    <location>
        <begin position="248"/>
        <end position="267"/>
    </location>
</feature>
<dbReference type="InterPro" id="IPR000620">
    <property type="entry name" value="EamA_dom"/>
</dbReference>
<organism evidence="8 9">
    <name type="scientific">Candidatus Marinarcus aquaticus</name>
    <dbReference type="NCBI Taxonomy" id="2044504"/>
    <lineage>
        <taxon>Bacteria</taxon>
        <taxon>Pseudomonadati</taxon>
        <taxon>Campylobacterota</taxon>
        <taxon>Epsilonproteobacteria</taxon>
        <taxon>Campylobacterales</taxon>
        <taxon>Arcobacteraceae</taxon>
        <taxon>Candidatus Marinarcus</taxon>
    </lineage>
</organism>
<sequence length="293" mass="32978">MSENFKAHILVIIATFLIAGSFIVSKKLAGIIDPISLTLFRFVFASIVLAPIIFIKQKYRTKVRETFKRALVISLFYSLYFIGLFKALEYTTALNTGTLFTLVPLLTAVLAIFVFKQTITLFQFLVYVVGIIGTCMVVFKGDLQLFLNLSLNYGDVIFLFAIVAMALYSISAKHFYKEGDEVLVLTFMTLIGGIIWMGLALVLFNIPLQWEKINDNLFLDMSYLAIAATLFTVYLNQKATVILGPKKTMAYIYTSPVAVALLMYLFYAQSMSFWVFIGIIISSMATLILLFKS</sequence>
<evidence type="ECO:0000256" key="4">
    <source>
        <dbReference type="ARBA" id="ARBA00022989"/>
    </source>
</evidence>
<dbReference type="EMBL" id="PDKN01000011">
    <property type="protein sequence ID" value="RXJ54167.1"/>
    <property type="molecule type" value="Genomic_DNA"/>
</dbReference>
<evidence type="ECO:0000256" key="6">
    <source>
        <dbReference type="SAM" id="Phobius"/>
    </source>
</evidence>
<feature type="domain" description="EamA" evidence="7">
    <location>
        <begin position="7"/>
        <end position="138"/>
    </location>
</feature>
<keyword evidence="4 6" id="KW-1133">Transmembrane helix</keyword>
<comment type="subcellular location">
    <subcellularLocation>
        <location evidence="1">Cell membrane</location>
        <topology evidence="1">Multi-pass membrane protein</topology>
    </subcellularLocation>
</comment>
<evidence type="ECO:0000256" key="3">
    <source>
        <dbReference type="ARBA" id="ARBA00022692"/>
    </source>
</evidence>
<feature type="transmembrane region" description="Helical" evidence="6">
    <location>
        <begin position="31"/>
        <end position="55"/>
    </location>
</feature>
<evidence type="ECO:0000313" key="8">
    <source>
        <dbReference type="EMBL" id="RXJ54167.1"/>
    </source>
</evidence>
<dbReference type="PANTHER" id="PTHR42920:SF11">
    <property type="entry name" value="INNER MEMBRANE PROTEIN YTFF"/>
    <property type="match status" value="1"/>
</dbReference>
<dbReference type="GO" id="GO:0005886">
    <property type="term" value="C:plasma membrane"/>
    <property type="evidence" value="ECO:0007669"/>
    <property type="project" value="UniProtKB-SubCell"/>
</dbReference>
<evidence type="ECO:0000313" key="9">
    <source>
        <dbReference type="Proteomes" id="UP000290657"/>
    </source>
</evidence>
<evidence type="ECO:0000259" key="7">
    <source>
        <dbReference type="Pfam" id="PF00892"/>
    </source>
</evidence>
<evidence type="ECO:0000256" key="5">
    <source>
        <dbReference type="ARBA" id="ARBA00023136"/>
    </source>
</evidence>
<feature type="transmembrane region" description="Helical" evidence="6">
    <location>
        <begin position="182"/>
        <end position="206"/>
    </location>
</feature>
<feature type="transmembrane region" description="Helical" evidence="6">
    <location>
        <begin position="218"/>
        <end position="236"/>
    </location>
</feature>
<proteinExistence type="predicted"/>
<keyword evidence="5 6" id="KW-0472">Membrane</keyword>
<dbReference type="AlphaFoldDB" id="A0A4Q0XM62"/>
<keyword evidence="9" id="KW-1185">Reference proteome</keyword>
<dbReference type="RefSeq" id="WP_128997171.1">
    <property type="nucleotide sequence ID" value="NZ_PDKN01000011.1"/>
</dbReference>
<feature type="transmembrane region" description="Helical" evidence="6">
    <location>
        <begin position="151"/>
        <end position="170"/>
    </location>
</feature>
<dbReference type="Pfam" id="PF00892">
    <property type="entry name" value="EamA"/>
    <property type="match status" value="2"/>
</dbReference>
<dbReference type="InterPro" id="IPR051258">
    <property type="entry name" value="Diverse_Substrate_Transporter"/>
</dbReference>
<feature type="transmembrane region" description="Helical" evidence="6">
    <location>
        <begin position="94"/>
        <end position="114"/>
    </location>
</feature>
<feature type="transmembrane region" description="Helical" evidence="6">
    <location>
        <begin position="67"/>
        <end position="88"/>
    </location>
</feature>
<feature type="transmembrane region" description="Helical" evidence="6">
    <location>
        <begin position="121"/>
        <end position="139"/>
    </location>
</feature>
<evidence type="ECO:0000256" key="1">
    <source>
        <dbReference type="ARBA" id="ARBA00004651"/>
    </source>
</evidence>
<dbReference type="InterPro" id="IPR037185">
    <property type="entry name" value="EmrE-like"/>
</dbReference>
<accession>A0A4Q0XM62</accession>
<name>A0A4Q0XM62_9BACT</name>
<feature type="transmembrane region" description="Helical" evidence="6">
    <location>
        <begin position="7"/>
        <end position="25"/>
    </location>
</feature>
<keyword evidence="2" id="KW-1003">Cell membrane</keyword>
<gene>
    <name evidence="8" type="ORF">CRV04_12360</name>
</gene>
<comment type="caution">
    <text evidence="8">The sequence shown here is derived from an EMBL/GenBank/DDBJ whole genome shotgun (WGS) entry which is preliminary data.</text>
</comment>
<dbReference type="PANTHER" id="PTHR42920">
    <property type="entry name" value="OS03G0707200 PROTEIN-RELATED"/>
    <property type="match status" value="1"/>
</dbReference>
<dbReference type="SUPFAM" id="SSF103481">
    <property type="entry name" value="Multidrug resistance efflux transporter EmrE"/>
    <property type="match status" value="1"/>
</dbReference>
<evidence type="ECO:0000256" key="2">
    <source>
        <dbReference type="ARBA" id="ARBA00022475"/>
    </source>
</evidence>
<protein>
    <submittedName>
        <fullName evidence="8">EamA family transporter</fullName>
    </submittedName>
</protein>
<dbReference type="Proteomes" id="UP000290657">
    <property type="component" value="Unassembled WGS sequence"/>
</dbReference>
<keyword evidence="3 6" id="KW-0812">Transmembrane</keyword>
<dbReference type="OrthoDB" id="5338957at2"/>
<reference evidence="8 9" key="1">
    <citation type="submission" date="2017-10" db="EMBL/GenBank/DDBJ databases">
        <title>Genomics of the genus Arcobacter.</title>
        <authorList>
            <person name="Perez-Cataluna A."/>
            <person name="Figueras M.J."/>
        </authorList>
    </citation>
    <scope>NUCLEOTIDE SEQUENCE [LARGE SCALE GENOMIC DNA]</scope>
    <source>
        <strain evidence="8 9">CECT 8987</strain>
    </source>
</reference>